<evidence type="ECO:0000256" key="1">
    <source>
        <dbReference type="ARBA" id="ARBA00022722"/>
    </source>
</evidence>
<dbReference type="InterPro" id="IPR006344">
    <property type="entry name" value="RecD"/>
</dbReference>
<dbReference type="GO" id="GO:0017116">
    <property type="term" value="F:single-stranded DNA helicase activity"/>
    <property type="evidence" value="ECO:0007669"/>
    <property type="project" value="TreeGrafter"/>
</dbReference>
<keyword evidence="3 11" id="KW-0227">DNA damage</keyword>
<dbReference type="Gene3D" id="3.40.50.300">
    <property type="entry name" value="P-loop containing nucleotide triphosphate hydrolases"/>
    <property type="match status" value="3"/>
</dbReference>
<dbReference type="GO" id="GO:0003677">
    <property type="term" value="F:DNA binding"/>
    <property type="evidence" value="ECO:0007669"/>
    <property type="project" value="UniProtKB-UniRule"/>
</dbReference>
<accession>A0A6C1F6I8</accession>
<evidence type="ECO:0000256" key="11">
    <source>
        <dbReference type="HAMAP-Rule" id="MF_01487"/>
    </source>
</evidence>
<dbReference type="PANTHER" id="PTHR43788">
    <property type="entry name" value="DNA2/NAM7 HELICASE FAMILY MEMBER"/>
    <property type="match status" value="1"/>
</dbReference>
<organism evidence="13 14">
    <name type="scientific">Buchnera aphidicola subsp. Uroleucon sonchi</name>
    <dbReference type="NCBI Taxonomy" id="118118"/>
    <lineage>
        <taxon>Bacteria</taxon>
        <taxon>Pseudomonadati</taxon>
        <taxon>Pseudomonadota</taxon>
        <taxon>Gammaproteobacteria</taxon>
        <taxon>Enterobacterales</taxon>
        <taxon>Erwiniaceae</taxon>
        <taxon>Buchnera</taxon>
    </lineage>
</organism>
<reference evidence="13 14" key="1">
    <citation type="submission" date="2020-01" db="EMBL/GenBank/DDBJ databases">
        <title>Complete genome of Buchnera aphidicola isolated from Chaitophorus populeti.</title>
        <authorList>
            <person name="Park J."/>
            <person name="Xi H."/>
        </authorList>
    </citation>
    <scope>NUCLEOTIDE SEQUENCE [LARGE SCALE GENOMIC DNA]</scope>
    <source>
        <strain evidence="13 14">UsonBac</strain>
    </source>
</reference>
<comment type="miscellaneous">
    <text evidence="11">In the RecBCD complex, RecB has a slow 3'-5' helicase, an exonuclease activity and loads RecA onto ssDNA, RecD has a fast 5'-3' helicase activity, while RecC stimulates the ATPase and processivity of the RecB helicase and contributes to recognition of the Chi site.</text>
</comment>
<dbReference type="EC" id="5.6.2.3" evidence="11"/>
<evidence type="ECO:0000256" key="4">
    <source>
        <dbReference type="ARBA" id="ARBA00022801"/>
    </source>
</evidence>
<dbReference type="CDD" id="cd18809">
    <property type="entry name" value="SF1_C_RecD"/>
    <property type="match status" value="1"/>
</dbReference>
<evidence type="ECO:0000313" key="14">
    <source>
        <dbReference type="Proteomes" id="UP000502958"/>
    </source>
</evidence>
<dbReference type="GO" id="GO:0005524">
    <property type="term" value="F:ATP binding"/>
    <property type="evidence" value="ECO:0007669"/>
    <property type="project" value="UniProtKB-UniRule"/>
</dbReference>
<dbReference type="InterPro" id="IPR041851">
    <property type="entry name" value="RecD_N_sf"/>
</dbReference>
<dbReference type="PANTHER" id="PTHR43788:SF6">
    <property type="entry name" value="DNA HELICASE B"/>
    <property type="match status" value="1"/>
</dbReference>
<dbReference type="GO" id="GO:0009338">
    <property type="term" value="C:exodeoxyribonuclease V complex"/>
    <property type="evidence" value="ECO:0007669"/>
    <property type="project" value="InterPro"/>
</dbReference>
<proteinExistence type="inferred from homology"/>
<evidence type="ECO:0000256" key="3">
    <source>
        <dbReference type="ARBA" id="ARBA00022763"/>
    </source>
</evidence>
<evidence type="ECO:0000256" key="10">
    <source>
        <dbReference type="ARBA" id="ARBA00023235"/>
    </source>
</evidence>
<dbReference type="Gene3D" id="1.10.10.1020">
    <property type="entry name" value="RecBCD complex, subunit RecD, N-terminal domain"/>
    <property type="match status" value="1"/>
</dbReference>
<dbReference type="NCBIfam" id="TIGR01447">
    <property type="entry name" value="recD"/>
    <property type="match status" value="1"/>
</dbReference>
<dbReference type="GO" id="GO:0008854">
    <property type="term" value="F:exodeoxyribonuclease V activity"/>
    <property type="evidence" value="ECO:0007669"/>
    <property type="project" value="InterPro"/>
</dbReference>
<dbReference type="InterPro" id="IPR050534">
    <property type="entry name" value="Coronavir_polyprotein_1ab"/>
</dbReference>
<dbReference type="InterPro" id="IPR027417">
    <property type="entry name" value="P-loop_NTPase"/>
</dbReference>
<evidence type="ECO:0000313" key="13">
    <source>
        <dbReference type="EMBL" id="QIE02143.1"/>
    </source>
</evidence>
<dbReference type="Pfam" id="PF13245">
    <property type="entry name" value="AAA_19"/>
    <property type="match status" value="1"/>
</dbReference>
<comment type="function">
    <text evidence="11">A helicase/nuclease that prepares dsDNA breaks (DSB) for recombinational DNA repair. Binds to DSBs and unwinds DNA via a highly rapid and processive ATP-dependent bidirectional helicase activity. Unwinds dsDNA until it encounters a Chi (crossover hotspot instigator) sequence from the 3' direction. Cuts ssDNA a few nucleotides 3' to the Chi site. The properties and activities of the enzyme are changed at Chi. The Chi-altered holoenzyme produces a long 3'-ssDNA overhang and facilitates RecA-binding to the ssDNA for homologous DNA recombination and repair. Holoenzyme degrades any linearized DNA that is unable to undergo homologous recombination. In the holoenzyme this subunit has ssDNA-dependent ATPase and 5'-3' helicase activity. When added to pre-assembled RecBC greatly stimulates nuclease activity and augments holoenzyme processivity. Negatively regulates the RecA-loading ability of RecBCD.</text>
</comment>
<evidence type="ECO:0000256" key="6">
    <source>
        <dbReference type="ARBA" id="ARBA00022839"/>
    </source>
</evidence>
<keyword evidence="4 11" id="KW-0378">Hydrolase</keyword>
<dbReference type="EMBL" id="CP047588">
    <property type="protein sequence ID" value="QIE02143.1"/>
    <property type="molecule type" value="Genomic_DNA"/>
</dbReference>
<evidence type="ECO:0000256" key="9">
    <source>
        <dbReference type="ARBA" id="ARBA00023204"/>
    </source>
</evidence>
<dbReference type="Pfam" id="PF21185">
    <property type="entry name" value="RecD_N"/>
    <property type="match status" value="1"/>
</dbReference>
<dbReference type="AlphaFoldDB" id="A0A6C1F6I8"/>
<dbReference type="Pfam" id="PF13538">
    <property type="entry name" value="UvrD_C_2"/>
    <property type="match status" value="1"/>
</dbReference>
<evidence type="ECO:0000259" key="12">
    <source>
        <dbReference type="SMART" id="SM00382"/>
    </source>
</evidence>
<dbReference type="Proteomes" id="UP000502958">
    <property type="component" value="Chromosome"/>
</dbReference>
<dbReference type="InterPro" id="IPR027785">
    <property type="entry name" value="UvrD-like_helicase_C"/>
</dbReference>
<dbReference type="RefSeq" id="WP_163119504.1">
    <property type="nucleotide sequence ID" value="NZ_CP047588.1"/>
</dbReference>
<dbReference type="HAMAP" id="MF_01487">
    <property type="entry name" value="RecD"/>
    <property type="match status" value="1"/>
</dbReference>
<feature type="domain" description="AAA+ ATPase" evidence="12">
    <location>
        <begin position="163"/>
        <end position="319"/>
    </location>
</feature>
<gene>
    <name evidence="11 13" type="primary">recD</name>
    <name evidence="13" type="ORF">GUU85_02135</name>
</gene>
<evidence type="ECO:0000256" key="7">
    <source>
        <dbReference type="ARBA" id="ARBA00022840"/>
    </source>
</evidence>
<keyword evidence="2 11" id="KW-0547">Nucleotide-binding</keyword>
<keyword evidence="6 11" id="KW-0269">Exonuclease</keyword>
<sequence>MIILLKKAVQKNIIHQIDFDFAKFISKTNNIIMLVAACMSYENQKGHIFLPIQYFKKNNFFSSTNEKFIKKILMILDKKIYWETELLRHSSFSNGSKLTPFIIQNHKIYFYKMWQAKNNILNYLETHNKKNKINKKKCFILLNNLFPNQKKDFQKIATASALLNNIIFILGGPGTGKTSTILKIIIALIKNTKKIIKIQLSAPTGKATARLSEIINNNLFDIYLSKKEKQSIILSPKTIHQLLEINKISQKSAFNKNYLLDLDVLIIDEISMVDILMMEKILFAVSKKTKLIFIGDHNQLCPIEAGSILRYIYHHVNYNYNSKNMINIEEITGYKLCKKIKTKIDILISNNICILQKNYRFNKNSGIYILSNAVINQNIKLIQHACNNKIKNIFFHNINSIQKYDNMIEKLSAKNEYFWEKIYNKKNILDIIKTFQDHQILCVLNNSLFGANILNMQIEENMHQKHMIKYIYINGALWYVGKPIMITKNSKYLNLSNGNIGITNMSQNGILQVSFLKKDNTIHNIPVKILKYYKTAWVITVHKAQGSEFINTTLILPDKYSSYLNQDVIYTGITRSQKTLNIFSKKDIFIKSILNKNNLI</sequence>
<dbReference type="SUPFAM" id="SSF52540">
    <property type="entry name" value="P-loop containing nucleoside triphosphate hydrolases"/>
    <property type="match status" value="1"/>
</dbReference>
<keyword evidence="5 11" id="KW-0347">Helicase</keyword>
<dbReference type="InterPro" id="IPR049550">
    <property type="entry name" value="RecD_N"/>
</dbReference>
<dbReference type="CDD" id="cd17933">
    <property type="entry name" value="DEXSc_RecD-like"/>
    <property type="match status" value="1"/>
</dbReference>
<name>A0A6C1F6I8_BUCUN</name>
<keyword evidence="1 11" id="KW-0540">Nuclease</keyword>
<dbReference type="InterPro" id="IPR003593">
    <property type="entry name" value="AAA+_ATPase"/>
</dbReference>
<evidence type="ECO:0000256" key="8">
    <source>
        <dbReference type="ARBA" id="ARBA00023125"/>
    </source>
</evidence>
<feature type="binding site" evidence="11">
    <location>
        <begin position="171"/>
        <end position="178"/>
    </location>
    <ligand>
        <name>ATP</name>
        <dbReference type="ChEBI" id="CHEBI:30616"/>
    </ligand>
</feature>
<keyword evidence="8 11" id="KW-0238">DNA-binding</keyword>
<protein>
    <recommendedName>
        <fullName evidence="11">RecBCD enzyme subunit RecD</fullName>
        <ecNumber evidence="11">5.6.2.3</ecNumber>
    </recommendedName>
    <alternativeName>
        <fullName evidence="11">DNA 5'-3' helicase subunit RecD</fullName>
    </alternativeName>
    <alternativeName>
        <fullName evidence="11">Exonuclease V subunit RecD</fullName>
        <shortName evidence="11">ExoV subunit RecD</shortName>
    </alternativeName>
    <alternativeName>
        <fullName evidence="11">Helicase/nuclease RecBCD subunit RecD</fullName>
    </alternativeName>
</protein>
<dbReference type="GO" id="GO:0016887">
    <property type="term" value="F:ATP hydrolysis activity"/>
    <property type="evidence" value="ECO:0007669"/>
    <property type="project" value="RHEA"/>
</dbReference>
<comment type="subunit">
    <text evidence="11">Heterotrimer of RecB, RecC and RecD. All subunits contribute to DNA-binding.</text>
</comment>
<keyword evidence="7 11" id="KW-0067">ATP-binding</keyword>
<comment type="similarity">
    <text evidence="11">Belongs to the RecD family.</text>
</comment>
<dbReference type="GO" id="GO:0043139">
    <property type="term" value="F:5'-3' DNA helicase activity"/>
    <property type="evidence" value="ECO:0007669"/>
    <property type="project" value="UniProtKB-UniRule"/>
</dbReference>
<evidence type="ECO:0000256" key="2">
    <source>
        <dbReference type="ARBA" id="ARBA00022741"/>
    </source>
</evidence>
<comment type="catalytic activity">
    <reaction evidence="11">
        <text>ATP + H2O = ADP + phosphate + H(+)</text>
        <dbReference type="Rhea" id="RHEA:13065"/>
        <dbReference type="ChEBI" id="CHEBI:15377"/>
        <dbReference type="ChEBI" id="CHEBI:15378"/>
        <dbReference type="ChEBI" id="CHEBI:30616"/>
        <dbReference type="ChEBI" id="CHEBI:43474"/>
        <dbReference type="ChEBI" id="CHEBI:456216"/>
        <dbReference type="EC" id="5.6.2.3"/>
    </reaction>
</comment>
<keyword evidence="10 11" id="KW-0413">Isomerase</keyword>
<evidence type="ECO:0000256" key="5">
    <source>
        <dbReference type="ARBA" id="ARBA00022806"/>
    </source>
</evidence>
<keyword evidence="9 11" id="KW-0234">DNA repair</keyword>
<dbReference type="GO" id="GO:0000724">
    <property type="term" value="P:double-strand break repair via homologous recombination"/>
    <property type="evidence" value="ECO:0007669"/>
    <property type="project" value="UniProtKB-UniRule"/>
</dbReference>
<dbReference type="SMART" id="SM00382">
    <property type="entry name" value="AAA"/>
    <property type="match status" value="1"/>
</dbReference>